<reference evidence="1 2" key="1">
    <citation type="submission" date="2015-03" db="EMBL/GenBank/DDBJ databases">
        <title>Genome assembly of Sandaracinus amylolyticus DSM 53668.</title>
        <authorList>
            <person name="Sharma G."/>
            <person name="Subramanian S."/>
        </authorList>
    </citation>
    <scope>NUCLEOTIDE SEQUENCE [LARGE SCALE GENOMIC DNA]</scope>
    <source>
        <strain evidence="1 2">DSM 53668</strain>
    </source>
</reference>
<dbReference type="InterPro" id="IPR011990">
    <property type="entry name" value="TPR-like_helical_dom_sf"/>
</dbReference>
<sequence length="94" mass="10275">MLLESADRWEDAARAAERALVLDPSRIDAAIVAARAHVRLGDAARARHHVRRARRALALLPPDASIDLLPEATRATLLALLDGLERQLDVEAAR</sequence>
<organism evidence="1 2">
    <name type="scientific">Sandaracinus amylolyticus</name>
    <dbReference type="NCBI Taxonomy" id="927083"/>
    <lineage>
        <taxon>Bacteria</taxon>
        <taxon>Pseudomonadati</taxon>
        <taxon>Myxococcota</taxon>
        <taxon>Polyangia</taxon>
        <taxon>Polyangiales</taxon>
        <taxon>Sandaracinaceae</taxon>
        <taxon>Sandaracinus</taxon>
    </lineage>
</organism>
<dbReference type="EMBL" id="CP011125">
    <property type="protein sequence ID" value="AKF05985.1"/>
    <property type="molecule type" value="Genomic_DNA"/>
</dbReference>
<keyword evidence="2" id="KW-1185">Reference proteome</keyword>
<accession>A0A0F6YHJ7</accession>
<dbReference type="AlphaFoldDB" id="A0A0F6YHJ7"/>
<gene>
    <name evidence="1" type="ORF">DB32_003134</name>
</gene>
<dbReference type="Proteomes" id="UP000034883">
    <property type="component" value="Chromosome"/>
</dbReference>
<name>A0A0F6YHJ7_9BACT</name>
<dbReference type="Gene3D" id="1.25.40.10">
    <property type="entry name" value="Tetratricopeptide repeat domain"/>
    <property type="match status" value="1"/>
</dbReference>
<dbReference type="KEGG" id="samy:DB32_003134"/>
<dbReference type="RefSeq" id="WP_240481205.1">
    <property type="nucleotide sequence ID" value="NZ_CP011125.1"/>
</dbReference>
<evidence type="ECO:0000313" key="2">
    <source>
        <dbReference type="Proteomes" id="UP000034883"/>
    </source>
</evidence>
<proteinExistence type="predicted"/>
<dbReference type="SUPFAM" id="SSF48452">
    <property type="entry name" value="TPR-like"/>
    <property type="match status" value="1"/>
</dbReference>
<evidence type="ECO:0000313" key="1">
    <source>
        <dbReference type="EMBL" id="AKF05985.1"/>
    </source>
</evidence>
<protein>
    <submittedName>
        <fullName evidence="1">Uncharacterized protein</fullName>
    </submittedName>
</protein>
<dbReference type="STRING" id="927083.DB32_003134"/>